<gene>
    <name evidence="1" type="ORF">HPB49_009785</name>
</gene>
<comment type="caution">
    <text evidence="1">The sequence shown here is derived from an EMBL/GenBank/DDBJ whole genome shotgun (WGS) entry which is preliminary data.</text>
</comment>
<evidence type="ECO:0000313" key="1">
    <source>
        <dbReference type="EMBL" id="KAH7979533.1"/>
    </source>
</evidence>
<dbReference type="EMBL" id="CM023470">
    <property type="protein sequence ID" value="KAH7979533.1"/>
    <property type="molecule type" value="Genomic_DNA"/>
</dbReference>
<organism evidence="1 2">
    <name type="scientific">Dermacentor silvarum</name>
    <name type="common">Tick</name>
    <dbReference type="NCBI Taxonomy" id="543639"/>
    <lineage>
        <taxon>Eukaryota</taxon>
        <taxon>Metazoa</taxon>
        <taxon>Ecdysozoa</taxon>
        <taxon>Arthropoda</taxon>
        <taxon>Chelicerata</taxon>
        <taxon>Arachnida</taxon>
        <taxon>Acari</taxon>
        <taxon>Parasitiformes</taxon>
        <taxon>Ixodida</taxon>
        <taxon>Ixodoidea</taxon>
        <taxon>Ixodidae</taxon>
        <taxon>Rhipicephalinae</taxon>
        <taxon>Dermacentor</taxon>
    </lineage>
</organism>
<dbReference type="Proteomes" id="UP000821865">
    <property type="component" value="Chromosome 1"/>
</dbReference>
<accession>A0ACB8DYV7</accession>
<keyword evidence="2" id="KW-1185">Reference proteome</keyword>
<protein>
    <submittedName>
        <fullName evidence="1">Uncharacterized protein</fullName>
    </submittedName>
</protein>
<evidence type="ECO:0000313" key="2">
    <source>
        <dbReference type="Proteomes" id="UP000821865"/>
    </source>
</evidence>
<name>A0ACB8DYV7_DERSI</name>
<sequence length="320" mass="34596">MTGALVALLLAAVVNEFHVTLPASRARGADAAAPGDDSAAAPVEGNDASHGDFLMPIPKHESKRDKEAATPEEISTARPHEVQELTTSGVEEVIPNGDAEQMHSAAVGGHKKTGFAGSNKSTVHETCGRPAFRFCSAGPTEFYYNSTRQACMKLTPGGPGLCNRGRNRFTSMESCREQCVYADALAPECYQKAVMAECEARDVVDTWWWYLEGKGCRHWRFPQGRCPSTDGNVFPTSLECVRRCVDAKGSEPPCIAPKGVACSVKQLRFGYIAEASPRGSRARRCRQLPTAGSESKHCLVGANKFPTLEACQRRCVHAHP</sequence>
<proteinExistence type="predicted"/>
<reference evidence="1" key="1">
    <citation type="submission" date="2020-05" db="EMBL/GenBank/DDBJ databases">
        <title>Large-scale comparative analyses of tick genomes elucidate their genetic diversity and vector capacities.</title>
        <authorList>
            <person name="Jia N."/>
            <person name="Wang J."/>
            <person name="Shi W."/>
            <person name="Du L."/>
            <person name="Sun Y."/>
            <person name="Zhan W."/>
            <person name="Jiang J."/>
            <person name="Wang Q."/>
            <person name="Zhang B."/>
            <person name="Ji P."/>
            <person name="Sakyi L.B."/>
            <person name="Cui X."/>
            <person name="Yuan T."/>
            <person name="Jiang B."/>
            <person name="Yang W."/>
            <person name="Lam T.T.-Y."/>
            <person name="Chang Q."/>
            <person name="Ding S."/>
            <person name="Wang X."/>
            <person name="Zhu J."/>
            <person name="Ruan X."/>
            <person name="Zhao L."/>
            <person name="Wei J."/>
            <person name="Que T."/>
            <person name="Du C."/>
            <person name="Cheng J."/>
            <person name="Dai P."/>
            <person name="Han X."/>
            <person name="Huang E."/>
            <person name="Gao Y."/>
            <person name="Liu J."/>
            <person name="Shao H."/>
            <person name="Ye R."/>
            <person name="Li L."/>
            <person name="Wei W."/>
            <person name="Wang X."/>
            <person name="Wang C."/>
            <person name="Yang T."/>
            <person name="Huo Q."/>
            <person name="Li W."/>
            <person name="Guo W."/>
            <person name="Chen H."/>
            <person name="Zhou L."/>
            <person name="Ni X."/>
            <person name="Tian J."/>
            <person name="Zhou Y."/>
            <person name="Sheng Y."/>
            <person name="Liu T."/>
            <person name="Pan Y."/>
            <person name="Xia L."/>
            <person name="Li J."/>
            <person name="Zhao F."/>
            <person name="Cao W."/>
        </authorList>
    </citation>
    <scope>NUCLEOTIDE SEQUENCE</scope>
    <source>
        <strain evidence="1">Dsil-2018</strain>
    </source>
</reference>